<evidence type="ECO:0000313" key="2">
    <source>
        <dbReference type="EMBL" id="KKQ85881.1"/>
    </source>
</evidence>
<feature type="transmembrane region" description="Helical" evidence="1">
    <location>
        <begin position="362"/>
        <end position="380"/>
    </location>
</feature>
<keyword evidence="1" id="KW-1133">Transmembrane helix</keyword>
<reference evidence="2 3" key="1">
    <citation type="journal article" date="2015" name="Nature">
        <title>rRNA introns, odd ribosomes, and small enigmatic genomes across a large radiation of phyla.</title>
        <authorList>
            <person name="Brown C.T."/>
            <person name="Hug L.A."/>
            <person name="Thomas B.C."/>
            <person name="Sharon I."/>
            <person name="Castelle C.J."/>
            <person name="Singh A."/>
            <person name="Wilkins M.J."/>
            <person name="Williams K.H."/>
            <person name="Banfield J.F."/>
        </authorList>
    </citation>
    <scope>NUCLEOTIDE SEQUENCE [LARGE SCALE GENOMIC DNA]</scope>
</reference>
<name>A0A0G0P978_9BACT</name>
<feature type="transmembrane region" description="Helical" evidence="1">
    <location>
        <begin position="328"/>
        <end position="350"/>
    </location>
</feature>
<evidence type="ECO:0000313" key="3">
    <source>
        <dbReference type="Proteomes" id="UP000034081"/>
    </source>
</evidence>
<accession>A0A0G0P978</accession>
<feature type="transmembrane region" description="Helical" evidence="1">
    <location>
        <begin position="21"/>
        <end position="41"/>
    </location>
</feature>
<dbReference type="InterPro" id="IPR025291">
    <property type="entry name" value="DUF4153"/>
</dbReference>
<feature type="transmembrane region" description="Helical" evidence="1">
    <location>
        <begin position="123"/>
        <end position="149"/>
    </location>
</feature>
<feature type="transmembrane region" description="Helical" evidence="1">
    <location>
        <begin position="161"/>
        <end position="184"/>
    </location>
</feature>
<keyword evidence="1" id="KW-0472">Membrane</keyword>
<keyword evidence="1" id="KW-0812">Transmembrane</keyword>
<sequence>MQLTVLHYVLKLYVANKLMKTAVFKLVLASFIFTLFFNIFIFKTLPGFSVSLFFVAIHIFLFSIKNKNVTNLRLALIFSAMAIFFAVLFVVRDNTVVQFLNFVAALTVTVLATFLYKIPQRFSFLLTSLISSPFLIGIASVLGLTAFSLKNNKKIEQTPSVNIISFVRGGVVSLLLFIIILSLLRSADPIFSNFTNYISQQITDRLVISSIIFTILITIGLAKVTELRESELSLKNYINPSVYELAAICLTVITTFTAFILIQFRYLFSSFGERELHKIGIASLTYSEYVRKGFFELIVVTFIASVIIAFTLIFIRDYAAFKQKLLKIITGILIFETVLIVFSAAKRLFLYTESHGLTRIRIFGFLLLLWVSSLLVIFFIRTIRELRVKTQFFIYVLLTSIAVFSASFINIDKLIAEKYKPTVNAEVDYFYIANLSADAQSSWKEIVTSQESDINKLESKVQYTADDKRIAYWTLYTLNALTNNVSMLIASYGTPDEYIAWFEGQERDEIEKVKEGKSFNNVSENLKIRRKWQSKNLSESKAYKTIHQDFELYLKLKYLKNRIIEVQNKINVQVVDVPQIDRSSQPPLLD</sequence>
<gene>
    <name evidence="2" type="ORF">UT08_C0003G0044</name>
</gene>
<dbReference type="AlphaFoldDB" id="A0A0G0P978"/>
<dbReference type="Proteomes" id="UP000034081">
    <property type="component" value="Unassembled WGS sequence"/>
</dbReference>
<feature type="transmembrane region" description="Helical" evidence="1">
    <location>
        <begin position="245"/>
        <end position="268"/>
    </location>
</feature>
<protein>
    <submittedName>
        <fullName evidence="2">Uncharacterized protein</fullName>
    </submittedName>
</protein>
<feature type="transmembrane region" description="Helical" evidence="1">
    <location>
        <begin position="205"/>
        <end position="225"/>
    </location>
</feature>
<proteinExistence type="predicted"/>
<dbReference type="STRING" id="1618570.UT08_C0003G0044"/>
<dbReference type="EMBL" id="LBVL01000003">
    <property type="protein sequence ID" value="KKQ85881.1"/>
    <property type="molecule type" value="Genomic_DNA"/>
</dbReference>
<organism evidence="2 3">
    <name type="scientific">Candidatus Woesebacteria bacterium GW2011_GWB1_38_8</name>
    <dbReference type="NCBI Taxonomy" id="1618570"/>
    <lineage>
        <taxon>Bacteria</taxon>
        <taxon>Candidatus Woeseibacteriota</taxon>
    </lineage>
</organism>
<feature type="transmembrane region" description="Helical" evidence="1">
    <location>
        <begin position="71"/>
        <end position="91"/>
    </location>
</feature>
<comment type="caution">
    <text evidence="2">The sequence shown here is derived from an EMBL/GenBank/DDBJ whole genome shotgun (WGS) entry which is preliminary data.</text>
</comment>
<feature type="transmembrane region" description="Helical" evidence="1">
    <location>
        <begin position="47"/>
        <end position="64"/>
    </location>
</feature>
<feature type="transmembrane region" description="Helical" evidence="1">
    <location>
        <begin position="392"/>
        <end position="411"/>
    </location>
</feature>
<feature type="transmembrane region" description="Helical" evidence="1">
    <location>
        <begin position="97"/>
        <end position="116"/>
    </location>
</feature>
<dbReference type="Pfam" id="PF13687">
    <property type="entry name" value="DUF4153"/>
    <property type="match status" value="1"/>
</dbReference>
<evidence type="ECO:0000256" key="1">
    <source>
        <dbReference type="SAM" id="Phobius"/>
    </source>
</evidence>
<feature type="transmembrane region" description="Helical" evidence="1">
    <location>
        <begin position="294"/>
        <end position="316"/>
    </location>
</feature>